<dbReference type="AlphaFoldDB" id="A0A4R5XZ77"/>
<dbReference type="Pfam" id="PF05239">
    <property type="entry name" value="PRC"/>
    <property type="match status" value="1"/>
</dbReference>
<dbReference type="SUPFAM" id="SSF50346">
    <property type="entry name" value="PRC-barrel domain"/>
    <property type="match status" value="1"/>
</dbReference>
<evidence type="ECO:0000259" key="1">
    <source>
        <dbReference type="Pfam" id="PF05239"/>
    </source>
</evidence>
<accession>A0A4R5XZ77</accession>
<dbReference type="InterPro" id="IPR027275">
    <property type="entry name" value="PRC-brl_dom"/>
</dbReference>
<protein>
    <recommendedName>
        <fullName evidence="1">PRC-barrel domain-containing protein</fullName>
    </recommendedName>
</protein>
<name>A0A4R5XZ77_9MICC</name>
<evidence type="ECO:0000313" key="2">
    <source>
        <dbReference type="EMBL" id="TDL37263.1"/>
    </source>
</evidence>
<dbReference type="OrthoDB" id="5117037at2"/>
<sequence length="105" mass="11349">MGSGEGTPIAYTALTKGTPVISRSGRRFGSVHRVVDDPAGNILHGIVVDTKEGHRFVGRDLILKMTTTQVQCSLSDDDVDVLPPVPRARRRFALRVPRRTAGTGL</sequence>
<dbReference type="InterPro" id="IPR011033">
    <property type="entry name" value="PRC_barrel-like_sf"/>
</dbReference>
<gene>
    <name evidence="2" type="ORF">E2R57_10965</name>
</gene>
<organism evidence="2 3">
    <name type="scientific">Arthrobacter nitrophenolicus</name>
    <dbReference type="NCBI Taxonomy" id="683150"/>
    <lineage>
        <taxon>Bacteria</taxon>
        <taxon>Bacillati</taxon>
        <taxon>Actinomycetota</taxon>
        <taxon>Actinomycetes</taxon>
        <taxon>Micrococcales</taxon>
        <taxon>Micrococcaceae</taxon>
        <taxon>Arthrobacter</taxon>
    </lineage>
</organism>
<reference evidence="2 3" key="1">
    <citation type="submission" date="2019-03" db="EMBL/GenBank/DDBJ databases">
        <title>Genome Sequencing and Assembly of Various Microbes Isolated from Partially Reclaimed Soil and Acid Mine Drainage (AMD) Site.</title>
        <authorList>
            <person name="Steinbock B."/>
            <person name="Bechtold R."/>
            <person name="Sevigny J.L."/>
            <person name="Thomas D."/>
            <person name="Cuthill L.R."/>
            <person name="Aveiro Johannsen E.J."/>
            <person name="Thomas K."/>
            <person name="Ghosh A."/>
        </authorList>
    </citation>
    <scope>NUCLEOTIDE SEQUENCE [LARGE SCALE GENOMIC DNA]</scope>
    <source>
        <strain evidence="2 3">S-A1</strain>
    </source>
</reference>
<dbReference type="Proteomes" id="UP000294621">
    <property type="component" value="Unassembled WGS sequence"/>
</dbReference>
<comment type="caution">
    <text evidence="2">The sequence shown here is derived from an EMBL/GenBank/DDBJ whole genome shotgun (WGS) entry which is preliminary data.</text>
</comment>
<evidence type="ECO:0000313" key="3">
    <source>
        <dbReference type="Proteomes" id="UP000294621"/>
    </source>
</evidence>
<dbReference type="EMBL" id="SMZQ01000005">
    <property type="protein sequence ID" value="TDL37263.1"/>
    <property type="molecule type" value="Genomic_DNA"/>
</dbReference>
<dbReference type="RefSeq" id="WP_133349003.1">
    <property type="nucleotide sequence ID" value="NZ_SMZQ01000005.1"/>
</dbReference>
<feature type="domain" description="PRC-barrel" evidence="1">
    <location>
        <begin position="16"/>
        <end position="70"/>
    </location>
</feature>
<proteinExistence type="predicted"/>